<keyword evidence="3" id="KW-0547">Nucleotide-binding</keyword>
<organism evidence="7 8">
    <name type="scientific">Neptunicoccus cionae</name>
    <dbReference type="NCBI Taxonomy" id="2035344"/>
    <lineage>
        <taxon>Bacteria</taxon>
        <taxon>Pseudomonadati</taxon>
        <taxon>Pseudomonadota</taxon>
        <taxon>Alphaproteobacteria</taxon>
        <taxon>Rhodobacterales</taxon>
        <taxon>Paracoccaceae</taxon>
        <taxon>Neptunicoccus</taxon>
    </lineage>
</organism>
<reference evidence="7" key="1">
    <citation type="journal article" date="2014" name="Int. J. Syst. Evol. Microbiol.">
        <title>Complete genome sequence of Corynebacterium casei LMG S-19264T (=DSM 44701T), isolated from a smear-ripened cheese.</title>
        <authorList>
            <consortium name="US DOE Joint Genome Institute (JGI-PGF)"/>
            <person name="Walter F."/>
            <person name="Albersmeier A."/>
            <person name="Kalinowski J."/>
            <person name="Ruckert C."/>
        </authorList>
    </citation>
    <scope>NUCLEOTIDE SEQUENCE</scope>
    <source>
        <strain evidence="7">CGMCC 1.15880</strain>
    </source>
</reference>
<evidence type="ECO:0000256" key="2">
    <source>
        <dbReference type="ARBA" id="ARBA00022598"/>
    </source>
</evidence>
<evidence type="ECO:0000256" key="1">
    <source>
        <dbReference type="ARBA" id="ARBA00006432"/>
    </source>
</evidence>
<evidence type="ECO:0000256" key="4">
    <source>
        <dbReference type="ARBA" id="ARBA00022840"/>
    </source>
</evidence>
<feature type="domain" description="AMP-binding enzyme C-terminal" evidence="6">
    <location>
        <begin position="454"/>
        <end position="531"/>
    </location>
</feature>
<dbReference type="Gene3D" id="3.30.300.30">
    <property type="match status" value="1"/>
</dbReference>
<dbReference type="InterPro" id="IPR000873">
    <property type="entry name" value="AMP-dep_synth/lig_dom"/>
</dbReference>
<keyword evidence="8" id="KW-1185">Reference proteome</keyword>
<dbReference type="Gene3D" id="3.40.50.12780">
    <property type="entry name" value="N-terminal domain of ligase-like"/>
    <property type="match status" value="1"/>
</dbReference>
<sequence length="542" mass="59237">MTRFADTLVPRRDSWSAMRAAFEWPQLDRFNMASACVERWARQDPERTALICLKDSGAATRVTFQQLDRLANRFANVLTAGGAERGDRCAILLQQSLETALCHFGIYKTAGVALPLFTLFGADALEFRLRDSGARVVVTDSANLPKLLEVRDRLPDLETIYCIDGAGPDVRDFHADLNAASDSFRTLATSPDDPALLVYTSGTTGPPKGALHGHRVLIGHLPCIETAHNFFPIKGDLHWTPADWAWMGGLMNTLMPSLYYGVPVVAYRMGKFDPEKVYDVIAAHSIRNAFLPPTALKLMRQVPAPGATTLRSVLSGGEALGADILDWGRKGLGLTINEIYGQTECNLVLGNCVRSFDPRPDSMGQAVPGAEVVILGPDGIPLEDGETGEIAIHHSHKAMFLKYWNAPEKTAAKFSGEWMRTGDIGTRDENGFFAFSSRDDDVITSAGYRVGPSEIESCLGGHKDVVFAGVIGVPDDIRGEVVKAFIVLREGVSPEGMEQALIERVKQKVSPHVAPRSVRFLTEMPMTATSKIMRRELRALDG</sequence>
<dbReference type="InterPro" id="IPR045851">
    <property type="entry name" value="AMP-bd_C_sf"/>
</dbReference>
<evidence type="ECO:0000313" key="8">
    <source>
        <dbReference type="Proteomes" id="UP000628017"/>
    </source>
</evidence>
<dbReference type="Proteomes" id="UP000628017">
    <property type="component" value="Unassembled WGS sequence"/>
</dbReference>
<dbReference type="GO" id="GO:0016405">
    <property type="term" value="F:CoA-ligase activity"/>
    <property type="evidence" value="ECO:0007669"/>
    <property type="project" value="UniProtKB-ARBA"/>
</dbReference>
<dbReference type="PANTHER" id="PTHR43605">
    <property type="entry name" value="ACYL-COENZYME A SYNTHETASE"/>
    <property type="match status" value="1"/>
</dbReference>
<proteinExistence type="inferred from homology"/>
<dbReference type="GO" id="GO:0005524">
    <property type="term" value="F:ATP binding"/>
    <property type="evidence" value="ECO:0007669"/>
    <property type="project" value="UniProtKB-KW"/>
</dbReference>
<dbReference type="Pfam" id="PF00501">
    <property type="entry name" value="AMP-binding"/>
    <property type="match status" value="1"/>
</dbReference>
<dbReference type="GO" id="GO:0004321">
    <property type="term" value="F:fatty-acyl-CoA synthase activity"/>
    <property type="evidence" value="ECO:0007669"/>
    <property type="project" value="TreeGrafter"/>
</dbReference>
<accession>A0A916R1F0</accession>
<dbReference type="InterPro" id="IPR042099">
    <property type="entry name" value="ANL_N_sf"/>
</dbReference>
<evidence type="ECO:0000259" key="5">
    <source>
        <dbReference type="Pfam" id="PF00501"/>
    </source>
</evidence>
<evidence type="ECO:0000259" key="6">
    <source>
        <dbReference type="Pfam" id="PF13193"/>
    </source>
</evidence>
<dbReference type="InterPro" id="IPR025110">
    <property type="entry name" value="AMP-bd_C"/>
</dbReference>
<name>A0A916R1F0_9RHOB</name>
<dbReference type="InterPro" id="IPR051087">
    <property type="entry name" value="Mitochondrial_ACSM"/>
</dbReference>
<dbReference type="GO" id="GO:0006633">
    <property type="term" value="P:fatty acid biosynthetic process"/>
    <property type="evidence" value="ECO:0007669"/>
    <property type="project" value="TreeGrafter"/>
</dbReference>
<feature type="domain" description="AMP-dependent synthetase/ligase" evidence="5">
    <location>
        <begin position="38"/>
        <end position="404"/>
    </location>
</feature>
<dbReference type="RefSeq" id="WP_229678552.1">
    <property type="nucleotide sequence ID" value="NZ_BMKA01000003.1"/>
</dbReference>
<gene>
    <name evidence="7" type="primary">acsA</name>
    <name evidence="7" type="ORF">GCM10011498_26810</name>
</gene>
<reference evidence="7" key="2">
    <citation type="submission" date="2020-09" db="EMBL/GenBank/DDBJ databases">
        <authorList>
            <person name="Sun Q."/>
            <person name="Zhou Y."/>
        </authorList>
    </citation>
    <scope>NUCLEOTIDE SEQUENCE</scope>
    <source>
        <strain evidence="7">CGMCC 1.15880</strain>
    </source>
</reference>
<dbReference type="GO" id="GO:0006637">
    <property type="term" value="P:acyl-CoA metabolic process"/>
    <property type="evidence" value="ECO:0007669"/>
    <property type="project" value="TreeGrafter"/>
</dbReference>
<dbReference type="Pfam" id="PF13193">
    <property type="entry name" value="AMP-binding_C"/>
    <property type="match status" value="1"/>
</dbReference>
<dbReference type="SUPFAM" id="SSF56801">
    <property type="entry name" value="Acetyl-CoA synthetase-like"/>
    <property type="match status" value="1"/>
</dbReference>
<dbReference type="GO" id="GO:0015645">
    <property type="term" value="F:fatty acid ligase activity"/>
    <property type="evidence" value="ECO:0007669"/>
    <property type="project" value="TreeGrafter"/>
</dbReference>
<evidence type="ECO:0000256" key="3">
    <source>
        <dbReference type="ARBA" id="ARBA00022741"/>
    </source>
</evidence>
<dbReference type="PROSITE" id="PS00455">
    <property type="entry name" value="AMP_BINDING"/>
    <property type="match status" value="1"/>
</dbReference>
<keyword evidence="4" id="KW-0067">ATP-binding</keyword>
<comment type="similarity">
    <text evidence="1">Belongs to the ATP-dependent AMP-binding enzyme family.</text>
</comment>
<protein>
    <submittedName>
        <fullName evidence="7">AMP-dependent synthetase</fullName>
    </submittedName>
</protein>
<dbReference type="EMBL" id="BMKA01000003">
    <property type="protein sequence ID" value="GGA24445.1"/>
    <property type="molecule type" value="Genomic_DNA"/>
</dbReference>
<comment type="caution">
    <text evidence="7">The sequence shown here is derived from an EMBL/GenBank/DDBJ whole genome shotgun (WGS) entry which is preliminary data.</text>
</comment>
<dbReference type="AlphaFoldDB" id="A0A916R1F0"/>
<keyword evidence="2" id="KW-0436">Ligase</keyword>
<dbReference type="PANTHER" id="PTHR43605:SF10">
    <property type="entry name" value="ACYL-COA SYNTHETASE MEDIUM CHAIN FAMILY MEMBER 3"/>
    <property type="match status" value="1"/>
</dbReference>
<evidence type="ECO:0000313" key="7">
    <source>
        <dbReference type="EMBL" id="GGA24445.1"/>
    </source>
</evidence>
<dbReference type="InterPro" id="IPR020845">
    <property type="entry name" value="AMP-binding_CS"/>
</dbReference>